<evidence type="ECO:0000256" key="1">
    <source>
        <dbReference type="SAM" id="MobiDB-lite"/>
    </source>
</evidence>
<feature type="compositionally biased region" description="Basic residues" evidence="1">
    <location>
        <begin position="189"/>
        <end position="198"/>
    </location>
</feature>
<organism evidence="2">
    <name type="scientific">uncultured Mycobacteriales bacterium</name>
    <dbReference type="NCBI Taxonomy" id="581187"/>
    <lineage>
        <taxon>Bacteria</taxon>
        <taxon>Bacillati</taxon>
        <taxon>Actinomycetota</taxon>
        <taxon>Actinomycetes</taxon>
        <taxon>Mycobacteriales</taxon>
        <taxon>environmental samples</taxon>
    </lineage>
</organism>
<feature type="region of interest" description="Disordered" evidence="1">
    <location>
        <begin position="1"/>
        <end position="547"/>
    </location>
</feature>
<feature type="compositionally biased region" description="Low complexity" evidence="1">
    <location>
        <begin position="524"/>
        <end position="533"/>
    </location>
</feature>
<protein>
    <submittedName>
        <fullName evidence="2">CoA ligase</fullName>
    </submittedName>
</protein>
<reference evidence="2" key="1">
    <citation type="submission" date="2020-02" db="EMBL/GenBank/DDBJ databases">
        <authorList>
            <person name="Meier V. D."/>
        </authorList>
    </citation>
    <scope>NUCLEOTIDE SEQUENCE</scope>
    <source>
        <strain evidence="2">AVDCRST_MAG41</strain>
    </source>
</reference>
<feature type="compositionally biased region" description="Basic residues" evidence="1">
    <location>
        <begin position="442"/>
        <end position="455"/>
    </location>
</feature>
<sequence length="547" mass="57355">DDDDADQGRPAAAQHRHGLRPCRRDRPADAGLAPGPAVRHRAGLRRPVHRGGAGRPGRADLGRAARGRPAARRPAGDHQGQPLRRRAAGRGGGPDRRAAGHDLQHDRPGPAGHDDAAAGPDPGGGQPGRAAGDGEGRRHAGRPGRAGAGGRQGRGDLRRGPPDGGLAARRAGAGGHPGGRRPADDLHPHLRHHRRPQVRRALGDHPARRADQAGDHAHPGPGHRQVGHGRVLHLLRARPGRDLDLRPAGPAAGPGADPGRLRAGHGGRGAGRPPAVDPGGLPEHLPALGGPGPQPAAAVRQRPGVHQHLRRGPPAHRPHLPGRVPAPDAGVGAGLGADRGRPGLHGRLHPRPAVPDRRHRPLGDQHGRPVDPVRHRGQGGRRADPAAGAARHRGHRAGADGRALPDLPGRGRAARREDVGRLVEHRRHRRTVPGRPAADRRPRGRRHPRGQRHRAGERAAGAAAGDHRGDRARRARPPAGAGGQHRRRHPGRRPLGAGHRRPAGAGRARADRLGRLPPHRDLEGAAGRAAGAAVRHHRDLRDGPLDL</sequence>
<dbReference type="EMBL" id="CADCTP010000180">
    <property type="protein sequence ID" value="CAA9251707.1"/>
    <property type="molecule type" value="Genomic_DNA"/>
</dbReference>
<feature type="compositionally biased region" description="Low complexity" evidence="1">
    <location>
        <begin position="246"/>
        <end position="258"/>
    </location>
</feature>
<feature type="compositionally biased region" description="Gly residues" evidence="1">
    <location>
        <begin position="121"/>
        <end position="131"/>
    </location>
</feature>
<gene>
    <name evidence="2" type="ORF">AVDCRST_MAG41-1934</name>
</gene>
<feature type="compositionally biased region" description="Basic and acidic residues" evidence="1">
    <location>
        <begin position="361"/>
        <end position="374"/>
    </location>
</feature>
<feature type="compositionally biased region" description="Basic and acidic residues" evidence="1">
    <location>
        <begin position="508"/>
        <end position="523"/>
    </location>
</feature>
<feature type="compositionally biased region" description="Basic residues" evidence="1">
    <location>
        <begin position="303"/>
        <end position="320"/>
    </location>
</feature>
<evidence type="ECO:0000313" key="2">
    <source>
        <dbReference type="EMBL" id="CAA9251707.1"/>
    </source>
</evidence>
<feature type="compositionally biased region" description="Basic residues" evidence="1">
    <location>
        <begin position="225"/>
        <end position="238"/>
    </location>
</feature>
<feature type="compositionally biased region" description="Basic and acidic residues" evidence="1">
    <location>
        <begin position="93"/>
        <end position="116"/>
    </location>
</feature>
<feature type="compositionally biased region" description="Basic and acidic residues" evidence="1">
    <location>
        <begin position="201"/>
        <end position="218"/>
    </location>
</feature>
<name>A0A6J4IJ82_9ACTN</name>
<feature type="compositionally biased region" description="Low complexity" evidence="1">
    <location>
        <begin position="271"/>
        <end position="288"/>
    </location>
</feature>
<keyword evidence="2" id="KW-0436">Ligase</keyword>
<feature type="non-terminal residue" evidence="2">
    <location>
        <position position="1"/>
    </location>
</feature>
<dbReference type="GO" id="GO:0016874">
    <property type="term" value="F:ligase activity"/>
    <property type="evidence" value="ECO:0007669"/>
    <property type="project" value="UniProtKB-KW"/>
</dbReference>
<feature type="non-terminal residue" evidence="2">
    <location>
        <position position="547"/>
    </location>
</feature>
<dbReference type="AlphaFoldDB" id="A0A6J4IJ82"/>
<feature type="compositionally biased region" description="Basic residues" evidence="1">
    <location>
        <begin position="484"/>
        <end position="502"/>
    </location>
</feature>
<accession>A0A6J4IJ82</accession>
<proteinExistence type="predicted"/>
<feature type="compositionally biased region" description="Basic and acidic residues" evidence="1">
    <location>
        <begin position="414"/>
        <end position="423"/>
    </location>
</feature>
<feature type="compositionally biased region" description="Basic residues" evidence="1">
    <location>
        <begin position="38"/>
        <end position="49"/>
    </location>
</feature>